<name>A0AAU9G988_DROMD</name>
<dbReference type="AlphaFoldDB" id="A0AAU9G988"/>
<keyword evidence="3" id="KW-1185">Reference proteome</keyword>
<dbReference type="EMBL" id="AP029267">
    <property type="protein sequence ID" value="BFG04207.1"/>
    <property type="molecule type" value="Genomic_DNA"/>
</dbReference>
<evidence type="ECO:0000313" key="3">
    <source>
        <dbReference type="Proteomes" id="UP001500889"/>
    </source>
</evidence>
<feature type="region of interest" description="Disordered" evidence="1">
    <location>
        <begin position="29"/>
        <end position="180"/>
    </location>
</feature>
<reference evidence="2 3" key="1">
    <citation type="submission" date="2024-02" db="EMBL/GenBank/DDBJ databases">
        <title>A chromosome-level genome assembly of Drosophila madeirensis, a fruit fly species endemic to Madeira island.</title>
        <authorList>
            <person name="Tomihara K."/>
            <person name="Llopart A."/>
            <person name="Yamamoto D."/>
        </authorList>
    </citation>
    <scope>NUCLEOTIDE SEQUENCE [LARGE SCALE GENOMIC DNA]</scope>
    <source>
        <strain evidence="2 3">RF1</strain>
    </source>
</reference>
<feature type="compositionally biased region" description="Basic and acidic residues" evidence="1">
    <location>
        <begin position="73"/>
        <end position="87"/>
    </location>
</feature>
<accession>A0AAU9G988</accession>
<feature type="compositionally biased region" description="Basic and acidic residues" evidence="1">
    <location>
        <begin position="109"/>
        <end position="127"/>
    </location>
</feature>
<protein>
    <submittedName>
        <fullName evidence="2">Neurofilament heavy polypeptide-like</fullName>
    </submittedName>
</protein>
<organism evidence="2 3">
    <name type="scientific">Drosophila madeirensis</name>
    <name type="common">Fruit fly</name>
    <dbReference type="NCBI Taxonomy" id="30013"/>
    <lineage>
        <taxon>Eukaryota</taxon>
        <taxon>Metazoa</taxon>
        <taxon>Ecdysozoa</taxon>
        <taxon>Arthropoda</taxon>
        <taxon>Hexapoda</taxon>
        <taxon>Insecta</taxon>
        <taxon>Pterygota</taxon>
        <taxon>Neoptera</taxon>
        <taxon>Endopterygota</taxon>
        <taxon>Diptera</taxon>
        <taxon>Brachycera</taxon>
        <taxon>Muscomorpha</taxon>
        <taxon>Ephydroidea</taxon>
        <taxon>Drosophilidae</taxon>
        <taxon>Drosophila</taxon>
        <taxon>Sophophora</taxon>
    </lineage>
</organism>
<proteinExistence type="predicted"/>
<gene>
    <name evidence="2" type="ORF">DMAD_03228</name>
</gene>
<sequence>MIGGRVGRLLLPQLQLSRWKRFRLEPRSHFLQPQQTFSQESDKSCVGGKSPKKERKPSKQASNTRLDRRRRHLQEMQKKKAAKEKTPKPPNHCAKAKEQASKENSCGKSEPKASKDSSCDKGKEKDPCAVYKKFLTDAKAKKPNNAQASGCESAVAEEQPQPKSQITKSTPPPPQSCEVRQPVDWNAMESLLNCMISGVKVACVTHEQRKMFDKLVAARERRLDDEEAAQNIKCAEDAVKEPPRC</sequence>
<evidence type="ECO:0000256" key="1">
    <source>
        <dbReference type="SAM" id="MobiDB-lite"/>
    </source>
</evidence>
<evidence type="ECO:0000313" key="2">
    <source>
        <dbReference type="EMBL" id="BFG04207.1"/>
    </source>
</evidence>
<dbReference type="Proteomes" id="UP001500889">
    <property type="component" value="Chromosome E"/>
</dbReference>